<feature type="compositionally biased region" description="Polar residues" evidence="1">
    <location>
        <begin position="41"/>
        <end position="57"/>
    </location>
</feature>
<dbReference type="Proteomes" id="UP000823872">
    <property type="component" value="Chromosome C1"/>
</dbReference>
<evidence type="ECO:0000313" key="3">
    <source>
        <dbReference type="Proteomes" id="UP000823872"/>
    </source>
</evidence>
<reference evidence="2 3" key="1">
    <citation type="submission" date="2021-02" db="EMBL/GenBank/DDBJ databases">
        <title>Safari Cat Assemblies.</title>
        <authorList>
            <person name="Bredemeyer K.R."/>
            <person name="Murphy W.J."/>
        </authorList>
    </citation>
    <scope>NUCLEOTIDE SEQUENCE [LARGE SCALE GENOMIC DNA]</scope>
</reference>
<protein>
    <submittedName>
        <fullName evidence="2">Uncharacterized protein</fullName>
    </submittedName>
</protein>
<reference evidence="2" key="2">
    <citation type="submission" date="2025-08" db="UniProtKB">
        <authorList>
            <consortium name="Ensembl"/>
        </authorList>
    </citation>
    <scope>IDENTIFICATION</scope>
    <source>
        <strain evidence="2">breed Abyssinian</strain>
    </source>
</reference>
<evidence type="ECO:0000313" key="2">
    <source>
        <dbReference type="Ensembl" id="ENSFCTP00005039531.1"/>
    </source>
</evidence>
<organism evidence="2 3">
    <name type="scientific">Felis catus</name>
    <name type="common">Cat</name>
    <name type="synonym">Felis silvestris catus</name>
    <dbReference type="NCBI Taxonomy" id="9685"/>
    <lineage>
        <taxon>Eukaryota</taxon>
        <taxon>Metazoa</taxon>
        <taxon>Chordata</taxon>
        <taxon>Craniata</taxon>
        <taxon>Vertebrata</taxon>
        <taxon>Euteleostomi</taxon>
        <taxon>Mammalia</taxon>
        <taxon>Eutheria</taxon>
        <taxon>Laurasiatheria</taxon>
        <taxon>Carnivora</taxon>
        <taxon>Feliformia</taxon>
        <taxon>Felidae</taxon>
        <taxon>Felinae</taxon>
        <taxon>Felis</taxon>
    </lineage>
</organism>
<accession>A0ABI7YXD1</accession>
<reference evidence="2" key="3">
    <citation type="submission" date="2025-09" db="UniProtKB">
        <authorList>
            <consortium name="Ensembl"/>
        </authorList>
    </citation>
    <scope>IDENTIFICATION</scope>
    <source>
        <strain evidence="2">breed Abyssinian</strain>
    </source>
</reference>
<evidence type="ECO:0000256" key="1">
    <source>
        <dbReference type="SAM" id="MobiDB-lite"/>
    </source>
</evidence>
<proteinExistence type="predicted"/>
<name>A0ABI7YXD1_FELCA</name>
<feature type="region of interest" description="Disordered" evidence="1">
    <location>
        <begin position="32"/>
        <end position="99"/>
    </location>
</feature>
<dbReference type="GeneTree" id="ENSGT00940000173918"/>
<keyword evidence="3" id="KW-1185">Reference proteome</keyword>
<sequence length="99" mass="10624">MADGEMAVDGGCGDTGDWEGLRNRVRKFLEQSGPFTHPDFQPSTKSLQSFDWINSATDGRKRSTGQGVGEGRGASTLSRQAPVPTSPCVTARHRPHPPS</sequence>
<dbReference type="Ensembl" id="ENSFCTT00005053753.1">
    <property type="protein sequence ID" value="ENSFCTP00005039531.1"/>
    <property type="gene ID" value="ENSFCTG00005018685.1"/>
</dbReference>